<evidence type="ECO:0000313" key="3">
    <source>
        <dbReference type="Proteomes" id="UP000632125"/>
    </source>
</evidence>
<gene>
    <name evidence="2" type="ORF">IDH41_06560</name>
</gene>
<dbReference type="Gene3D" id="3.40.50.720">
    <property type="entry name" value="NAD(P)-binding Rossmann-like Domain"/>
    <property type="match status" value="1"/>
</dbReference>
<sequence length="255" mass="27094">MKIVVIGGSGLIGTKLVNKLRQHGHEVVAASPSSGVNTITGEGLAEALSGAQIVVDVTNSPSYEDKAVLEFFETSTRNLLAAEADAGVNHHVALSIVGTDRLLESGYFRAKMAQENLVKSSEVPYSIVRATQFFEFVGSIALVATEGETIRLPSALTQPIVSDDVAAALADFALGEPVNGIVDVAGPDQIRLDELVRQFLSANQVTSQVVTDESALYFGSVKVNDQSLVPIGDRPVRIASKRFQDWLSRTASLGQ</sequence>
<dbReference type="EMBL" id="JACXIY010000008">
    <property type="protein sequence ID" value="MBD2868229.1"/>
    <property type="molecule type" value="Genomic_DNA"/>
</dbReference>
<dbReference type="Proteomes" id="UP000632125">
    <property type="component" value="Unassembled WGS sequence"/>
</dbReference>
<dbReference type="PANTHER" id="PTHR12126:SF11">
    <property type="entry name" value="NADH DEHYDROGENASE [UBIQUINONE] 1 ALPHA SUBCOMPLEX SUBUNIT 9, MITOCHONDRIAL"/>
    <property type="match status" value="1"/>
</dbReference>
<dbReference type="Pfam" id="PF13460">
    <property type="entry name" value="NAD_binding_10"/>
    <property type="match status" value="1"/>
</dbReference>
<keyword evidence="3" id="KW-1185">Reference proteome</keyword>
<comment type="caution">
    <text evidence="2">The sequence shown here is derived from an EMBL/GenBank/DDBJ whole genome shotgun (WGS) entry which is preliminary data.</text>
</comment>
<dbReference type="SUPFAM" id="SSF51735">
    <property type="entry name" value="NAD(P)-binding Rossmann-fold domains"/>
    <property type="match status" value="1"/>
</dbReference>
<organism evidence="2 3">
    <name type="scientific">Paenibacillus arenilitoris</name>
    <dbReference type="NCBI Taxonomy" id="2772299"/>
    <lineage>
        <taxon>Bacteria</taxon>
        <taxon>Bacillati</taxon>
        <taxon>Bacillota</taxon>
        <taxon>Bacilli</taxon>
        <taxon>Bacillales</taxon>
        <taxon>Paenibacillaceae</taxon>
        <taxon>Paenibacillus</taxon>
    </lineage>
</organism>
<dbReference type="GO" id="GO:0044877">
    <property type="term" value="F:protein-containing complex binding"/>
    <property type="evidence" value="ECO:0007669"/>
    <property type="project" value="TreeGrafter"/>
</dbReference>
<evidence type="ECO:0000313" key="2">
    <source>
        <dbReference type="EMBL" id="MBD2868229.1"/>
    </source>
</evidence>
<protein>
    <submittedName>
        <fullName evidence="2">SDR family oxidoreductase</fullName>
    </submittedName>
</protein>
<feature type="domain" description="NAD(P)-binding" evidence="1">
    <location>
        <begin position="7"/>
        <end position="171"/>
    </location>
</feature>
<dbReference type="InterPro" id="IPR051207">
    <property type="entry name" value="ComplexI_NDUFA9_subunit"/>
</dbReference>
<proteinExistence type="predicted"/>
<dbReference type="InterPro" id="IPR016040">
    <property type="entry name" value="NAD(P)-bd_dom"/>
</dbReference>
<dbReference type="PANTHER" id="PTHR12126">
    <property type="entry name" value="NADH-UBIQUINONE OXIDOREDUCTASE 39 KDA SUBUNIT-RELATED"/>
    <property type="match status" value="1"/>
</dbReference>
<name>A0A927CHK3_9BACL</name>
<dbReference type="InterPro" id="IPR036291">
    <property type="entry name" value="NAD(P)-bd_dom_sf"/>
</dbReference>
<reference evidence="2" key="1">
    <citation type="submission" date="2020-09" db="EMBL/GenBank/DDBJ databases">
        <title>A novel bacterium of genus Paenibacillus, isolated from South China Sea.</title>
        <authorList>
            <person name="Huang H."/>
            <person name="Mo K."/>
            <person name="Hu Y."/>
        </authorList>
    </citation>
    <scope>NUCLEOTIDE SEQUENCE</scope>
    <source>
        <strain evidence="2">IB182493</strain>
    </source>
</reference>
<dbReference type="AlphaFoldDB" id="A0A927CHK3"/>
<evidence type="ECO:0000259" key="1">
    <source>
        <dbReference type="Pfam" id="PF13460"/>
    </source>
</evidence>
<dbReference type="RefSeq" id="WP_190859376.1">
    <property type="nucleotide sequence ID" value="NZ_JACXIY010000008.1"/>
</dbReference>
<accession>A0A927CHK3</accession>